<comment type="caution">
    <text evidence="1">The sequence shown here is derived from an EMBL/GenBank/DDBJ whole genome shotgun (WGS) entry which is preliminary data.</text>
</comment>
<dbReference type="AlphaFoldDB" id="A0A4R8MKE0"/>
<name>A0A4R8MKE0_LEPME</name>
<accession>A0A4R8MKE0</accession>
<protein>
    <submittedName>
        <fullName evidence="1">Uncharacterized protein UPF0175</fullName>
    </submittedName>
</protein>
<dbReference type="OrthoDB" id="331726at2"/>
<dbReference type="Pfam" id="PF03683">
    <property type="entry name" value="UPF0175"/>
    <property type="match status" value="1"/>
</dbReference>
<keyword evidence="2" id="KW-1185">Reference proteome</keyword>
<dbReference type="EMBL" id="SORO01000003">
    <property type="protein sequence ID" value="TDY67722.1"/>
    <property type="molecule type" value="Genomic_DNA"/>
</dbReference>
<organism evidence="1 2">
    <name type="scientific">Leptospira meyeri</name>
    <dbReference type="NCBI Taxonomy" id="29508"/>
    <lineage>
        <taxon>Bacteria</taxon>
        <taxon>Pseudomonadati</taxon>
        <taxon>Spirochaetota</taxon>
        <taxon>Spirochaetia</taxon>
        <taxon>Leptospirales</taxon>
        <taxon>Leptospiraceae</taxon>
        <taxon>Leptospira</taxon>
    </lineage>
</organism>
<gene>
    <name evidence="1" type="ORF">CLV96_3272</name>
</gene>
<sequence length="80" mass="8962">MYPIMKSLSFQIPDQIDLNEYDFKMAMAVKLYETGKISIGQAADIVNLSKSSLIDVMKNYGSSILFGYSIDDLKTDLENA</sequence>
<dbReference type="Proteomes" id="UP000294684">
    <property type="component" value="Unassembled WGS sequence"/>
</dbReference>
<dbReference type="STRING" id="1193051.LEP1GSC017_0484"/>
<proteinExistence type="predicted"/>
<reference evidence="1 2" key="1">
    <citation type="submission" date="2019-03" db="EMBL/GenBank/DDBJ databases">
        <title>Genomic Encyclopedia of Archaeal and Bacterial Type Strains, Phase II (KMG-II): from individual species to whole genera.</title>
        <authorList>
            <person name="Goeker M."/>
        </authorList>
    </citation>
    <scope>NUCLEOTIDE SEQUENCE [LARGE SCALE GENOMIC DNA]</scope>
    <source>
        <strain evidence="1 2">DSM 21537</strain>
    </source>
</reference>
<evidence type="ECO:0000313" key="2">
    <source>
        <dbReference type="Proteomes" id="UP000294684"/>
    </source>
</evidence>
<evidence type="ECO:0000313" key="1">
    <source>
        <dbReference type="EMBL" id="TDY67722.1"/>
    </source>
</evidence>
<dbReference type="InterPro" id="IPR005368">
    <property type="entry name" value="UPF0175"/>
</dbReference>